<proteinExistence type="predicted"/>
<accession>A0ACB8D6Z3</accession>
<name>A0ACB8D6Z3_DERSI</name>
<evidence type="ECO:0000313" key="2">
    <source>
        <dbReference type="Proteomes" id="UP000821865"/>
    </source>
</evidence>
<evidence type="ECO:0000313" key="1">
    <source>
        <dbReference type="EMBL" id="KAH7960106.1"/>
    </source>
</evidence>
<sequence>MSPQAGFLPEYGSPTPPGSPRKTTKIHSKKSKVSLRSDSPKRGRIKRPQTPAAKASSFAEEDSRQSPAQTPAVPRRKSERFSIWALPGAFTRTATTLSLQKPAPNRAVTIGISITTILVVFTIAFLYLWPRYSRGGGFLSTSTTVKVQSTGESSPPSCIPPSSQLAVQLADGTVFGTESVPAEPSELPVRLFFGIRYAASTAGNRRFARAVASARRHANATFHAYEHGPPCAHFSPGRHAPVGSEDCLTLSIWAPFFCQPTDPLKTVVVALSTNWFQTGHVTDYQDSWRQMAARGNVVVVALNVRLGVLGYLRTPISEEAPGNAAFTDVAVALSWIDSNVAAFYGDTTQMVALGVGGGGLLLATDFLADPYSTPRFKRFVLHGLSPTSLLPRNDIADARSLAERLNCSVDADGFTNETLSCLKDYDLENLVRESRTVSHLGFVPSREVKPLSFDSSVKNAAARPLKEVSVLCGYSLKDGLAYVDDATNRTNVTQEGVKPGEMMVRAARFFGHSNGTGSTANLPDDAKSFLGSLNRSGVHRLLVDAIYHCPLQQLVSEVAGRRALAYFYVYTDSGPFKARLYFTELLKFVTTG</sequence>
<dbReference type="Proteomes" id="UP000821865">
    <property type="component" value="Chromosome 3"/>
</dbReference>
<protein>
    <submittedName>
        <fullName evidence="1">Uncharacterized protein</fullName>
    </submittedName>
</protein>
<comment type="caution">
    <text evidence="1">The sequence shown here is derived from an EMBL/GenBank/DDBJ whole genome shotgun (WGS) entry which is preliminary data.</text>
</comment>
<reference evidence="1" key="1">
    <citation type="submission" date="2020-05" db="EMBL/GenBank/DDBJ databases">
        <title>Large-scale comparative analyses of tick genomes elucidate their genetic diversity and vector capacities.</title>
        <authorList>
            <person name="Jia N."/>
            <person name="Wang J."/>
            <person name="Shi W."/>
            <person name="Du L."/>
            <person name="Sun Y."/>
            <person name="Zhan W."/>
            <person name="Jiang J."/>
            <person name="Wang Q."/>
            <person name="Zhang B."/>
            <person name="Ji P."/>
            <person name="Sakyi L.B."/>
            <person name="Cui X."/>
            <person name="Yuan T."/>
            <person name="Jiang B."/>
            <person name="Yang W."/>
            <person name="Lam T.T.-Y."/>
            <person name="Chang Q."/>
            <person name="Ding S."/>
            <person name="Wang X."/>
            <person name="Zhu J."/>
            <person name="Ruan X."/>
            <person name="Zhao L."/>
            <person name="Wei J."/>
            <person name="Que T."/>
            <person name="Du C."/>
            <person name="Cheng J."/>
            <person name="Dai P."/>
            <person name="Han X."/>
            <person name="Huang E."/>
            <person name="Gao Y."/>
            <person name="Liu J."/>
            <person name="Shao H."/>
            <person name="Ye R."/>
            <person name="Li L."/>
            <person name="Wei W."/>
            <person name="Wang X."/>
            <person name="Wang C."/>
            <person name="Yang T."/>
            <person name="Huo Q."/>
            <person name="Li W."/>
            <person name="Guo W."/>
            <person name="Chen H."/>
            <person name="Zhou L."/>
            <person name="Ni X."/>
            <person name="Tian J."/>
            <person name="Zhou Y."/>
            <person name="Sheng Y."/>
            <person name="Liu T."/>
            <person name="Pan Y."/>
            <person name="Xia L."/>
            <person name="Li J."/>
            <person name="Zhao F."/>
            <person name="Cao W."/>
        </authorList>
    </citation>
    <scope>NUCLEOTIDE SEQUENCE</scope>
    <source>
        <strain evidence="1">Dsil-2018</strain>
    </source>
</reference>
<organism evidence="1 2">
    <name type="scientific">Dermacentor silvarum</name>
    <name type="common">Tick</name>
    <dbReference type="NCBI Taxonomy" id="543639"/>
    <lineage>
        <taxon>Eukaryota</taxon>
        <taxon>Metazoa</taxon>
        <taxon>Ecdysozoa</taxon>
        <taxon>Arthropoda</taxon>
        <taxon>Chelicerata</taxon>
        <taxon>Arachnida</taxon>
        <taxon>Acari</taxon>
        <taxon>Parasitiformes</taxon>
        <taxon>Ixodida</taxon>
        <taxon>Ixodoidea</taxon>
        <taxon>Ixodidae</taxon>
        <taxon>Rhipicephalinae</taxon>
        <taxon>Dermacentor</taxon>
    </lineage>
</organism>
<dbReference type="EMBL" id="CM023472">
    <property type="protein sequence ID" value="KAH7960106.1"/>
    <property type="molecule type" value="Genomic_DNA"/>
</dbReference>
<gene>
    <name evidence="1" type="ORF">HPB49_017021</name>
</gene>
<keyword evidence="2" id="KW-1185">Reference proteome</keyword>